<reference evidence="1 2" key="1">
    <citation type="submission" date="2020-12" db="EMBL/GenBank/DDBJ databases">
        <title>Salegentibacter orientalis sp. nov., isolated from costal sediment.</title>
        <authorList>
            <person name="Lian F.-B."/>
        </authorList>
    </citation>
    <scope>NUCLEOTIDE SEQUENCE [LARGE SCALE GENOMIC DNA]</scope>
    <source>
        <strain evidence="1 2">F60176</strain>
    </source>
</reference>
<comment type="caution">
    <text evidence="1">The sequence shown here is derived from an EMBL/GenBank/DDBJ whole genome shotgun (WGS) entry which is preliminary data.</text>
</comment>
<accession>A0ABS0TJ37</accession>
<dbReference type="EMBL" id="JAEHNY010000013">
    <property type="protein sequence ID" value="MBI6121037.1"/>
    <property type="molecule type" value="Genomic_DNA"/>
</dbReference>
<proteinExistence type="predicted"/>
<keyword evidence="2" id="KW-1185">Reference proteome</keyword>
<dbReference type="Pfam" id="PF08849">
    <property type="entry name" value="BrxA"/>
    <property type="match status" value="1"/>
</dbReference>
<dbReference type="Proteomes" id="UP000635665">
    <property type="component" value="Unassembled WGS sequence"/>
</dbReference>
<evidence type="ECO:0000313" key="2">
    <source>
        <dbReference type="Proteomes" id="UP000635665"/>
    </source>
</evidence>
<organism evidence="1 2">
    <name type="scientific">Salegentibacter maritimus</name>
    <dbReference type="NCBI Taxonomy" id="2794347"/>
    <lineage>
        <taxon>Bacteria</taxon>
        <taxon>Pseudomonadati</taxon>
        <taxon>Bacteroidota</taxon>
        <taxon>Flavobacteriia</taxon>
        <taxon>Flavobacteriales</taxon>
        <taxon>Flavobacteriaceae</taxon>
        <taxon>Salegentibacter</taxon>
    </lineage>
</organism>
<dbReference type="Gene3D" id="1.10.3540.10">
    <property type="entry name" value="uncharacterized protein from magnetospirillum magneticum domain"/>
    <property type="match status" value="1"/>
</dbReference>
<dbReference type="InterPro" id="IPR014948">
    <property type="entry name" value="BrxA"/>
</dbReference>
<gene>
    <name evidence="1" type="ORF">I6U50_13490</name>
</gene>
<evidence type="ECO:0000313" key="1">
    <source>
        <dbReference type="EMBL" id="MBI6121037.1"/>
    </source>
</evidence>
<dbReference type="InterPro" id="IPR023137">
    <property type="entry name" value="BrxA_sf"/>
</dbReference>
<sequence>MYNTDINILGGVPNYDLIYKALPHLIEGKEEVQTALIDNNEFDFRTERSRIRFFTLLKSAFISENPDVNNWSSELIQFLKNDEKSQALVIFWLFSLNNKLFFDLNRDVYFNYYYQGRTELPKADVVAYLKDKLATNSELKEKWSENTINTVAYKYLSVLKKMHLLEGSRKKTFHLVRINDEMLAAFIHLLDIKKPYFSNALEDDFLQFSFVPNENIISRLKKIGKKDWIKINQTGTSLKLEGFYEPNQLIDGIFRRA</sequence>
<protein>
    <submittedName>
        <fullName evidence="1">DUF1819 family protein</fullName>
    </submittedName>
</protein>
<name>A0ABS0TJ37_9FLAO</name>
<dbReference type="RefSeq" id="WP_198639226.1">
    <property type="nucleotide sequence ID" value="NZ_JAEHNY010000013.1"/>
</dbReference>